<sequence length="142" mass="17630">MNPIKEYLIFIAVENKKKPKKNWFYTKKNNIIKFKISLVIKLNHLIVFLFFFNEVYNFFKKNLVELRLGSMLQRYFEFYYPVFFLIKPKKNFADCKQFIKSKKINDSKTALKKFVLWLQNKYWKFEKNSFVHENERYNSDKY</sequence>
<organism evidence="1 2">
    <name type="scientific">Brachionus plicatilis</name>
    <name type="common">Marine rotifer</name>
    <name type="synonym">Brachionus muelleri</name>
    <dbReference type="NCBI Taxonomy" id="10195"/>
    <lineage>
        <taxon>Eukaryota</taxon>
        <taxon>Metazoa</taxon>
        <taxon>Spiralia</taxon>
        <taxon>Gnathifera</taxon>
        <taxon>Rotifera</taxon>
        <taxon>Eurotatoria</taxon>
        <taxon>Monogononta</taxon>
        <taxon>Pseudotrocha</taxon>
        <taxon>Ploima</taxon>
        <taxon>Brachionidae</taxon>
        <taxon>Brachionus</taxon>
    </lineage>
</organism>
<comment type="caution">
    <text evidence="1">The sequence shown here is derived from an EMBL/GenBank/DDBJ whole genome shotgun (WGS) entry which is preliminary data.</text>
</comment>
<name>A0A3M7SAC9_BRAPC</name>
<accession>A0A3M7SAC9</accession>
<reference evidence="1 2" key="1">
    <citation type="journal article" date="2018" name="Sci. Rep.">
        <title>Genomic signatures of local adaptation to the degree of environmental predictability in rotifers.</title>
        <authorList>
            <person name="Franch-Gras L."/>
            <person name="Hahn C."/>
            <person name="Garcia-Roger E.M."/>
            <person name="Carmona M.J."/>
            <person name="Serra M."/>
            <person name="Gomez A."/>
        </authorList>
    </citation>
    <scope>NUCLEOTIDE SEQUENCE [LARGE SCALE GENOMIC DNA]</scope>
    <source>
        <strain evidence="1">HYR1</strain>
    </source>
</reference>
<keyword evidence="2" id="KW-1185">Reference proteome</keyword>
<gene>
    <name evidence="1" type="ORF">BpHYR1_003675</name>
</gene>
<dbReference type="Proteomes" id="UP000276133">
    <property type="component" value="Unassembled WGS sequence"/>
</dbReference>
<evidence type="ECO:0000313" key="1">
    <source>
        <dbReference type="EMBL" id="RNA32776.1"/>
    </source>
</evidence>
<evidence type="ECO:0000313" key="2">
    <source>
        <dbReference type="Proteomes" id="UP000276133"/>
    </source>
</evidence>
<dbReference type="AlphaFoldDB" id="A0A3M7SAC9"/>
<dbReference type="EMBL" id="REGN01001751">
    <property type="protein sequence ID" value="RNA32776.1"/>
    <property type="molecule type" value="Genomic_DNA"/>
</dbReference>
<proteinExistence type="predicted"/>
<protein>
    <submittedName>
        <fullName evidence="1">Uncharacterized protein</fullName>
    </submittedName>
</protein>